<proteinExistence type="predicted"/>
<organism evidence="2 3">
    <name type="scientific">Natronolimnohabitans innermongolicus JCM 12255</name>
    <dbReference type="NCBI Taxonomy" id="1227499"/>
    <lineage>
        <taxon>Archaea</taxon>
        <taxon>Methanobacteriati</taxon>
        <taxon>Methanobacteriota</taxon>
        <taxon>Stenosarchaea group</taxon>
        <taxon>Halobacteria</taxon>
        <taxon>Halobacteriales</taxon>
        <taxon>Natrialbaceae</taxon>
        <taxon>Natronolimnohabitans</taxon>
    </lineage>
</organism>
<reference evidence="2 3" key="1">
    <citation type="journal article" date="2014" name="PLoS Genet.">
        <title>Phylogenetically driven sequencing of extremely halophilic archaea reveals strategies for static and dynamic osmo-response.</title>
        <authorList>
            <person name="Becker E.A."/>
            <person name="Seitzer P.M."/>
            <person name="Tritt A."/>
            <person name="Larsen D."/>
            <person name="Krusor M."/>
            <person name="Yao A.I."/>
            <person name="Wu D."/>
            <person name="Madern D."/>
            <person name="Eisen J.A."/>
            <person name="Darling A.E."/>
            <person name="Facciotti M.T."/>
        </authorList>
    </citation>
    <scope>NUCLEOTIDE SEQUENCE [LARGE SCALE GENOMIC DNA]</scope>
    <source>
        <strain evidence="2 3">JCM 12255</strain>
    </source>
</reference>
<evidence type="ECO:0000256" key="1">
    <source>
        <dbReference type="SAM" id="Phobius"/>
    </source>
</evidence>
<dbReference type="RefSeq" id="WP_007258468.1">
    <property type="nucleotide sequence ID" value="NZ_AOHZ01000031.1"/>
</dbReference>
<keyword evidence="1" id="KW-0812">Transmembrane</keyword>
<name>L9XB48_9EURY</name>
<keyword evidence="1" id="KW-0472">Membrane</keyword>
<comment type="caution">
    <text evidence="2">The sequence shown here is derived from an EMBL/GenBank/DDBJ whole genome shotgun (WGS) entry which is preliminary data.</text>
</comment>
<evidence type="ECO:0000313" key="2">
    <source>
        <dbReference type="EMBL" id="ELY58940.1"/>
    </source>
</evidence>
<dbReference type="STRING" id="1227499.C493_05825"/>
<protein>
    <submittedName>
        <fullName evidence="2">Uncharacterized protein</fullName>
    </submittedName>
</protein>
<dbReference type="AlphaFoldDB" id="L9XB48"/>
<evidence type="ECO:0000313" key="3">
    <source>
        <dbReference type="Proteomes" id="UP000011602"/>
    </source>
</evidence>
<sequence length="74" mass="8312">MVLDLFVDALHAVYDRPEHRTRFQQCCLFVGLIALLVGVWITITLAWYGPVVAILGGVLILYGRDRGRIRSVGK</sequence>
<accession>L9XB48</accession>
<feature type="transmembrane region" description="Helical" evidence="1">
    <location>
        <begin position="47"/>
        <end position="64"/>
    </location>
</feature>
<keyword evidence="1" id="KW-1133">Transmembrane helix</keyword>
<gene>
    <name evidence="2" type="ORF">C493_05825</name>
</gene>
<dbReference type="OrthoDB" id="383099at2157"/>
<dbReference type="Proteomes" id="UP000011602">
    <property type="component" value="Unassembled WGS sequence"/>
</dbReference>
<dbReference type="EMBL" id="AOHZ01000031">
    <property type="protein sequence ID" value="ELY58940.1"/>
    <property type="molecule type" value="Genomic_DNA"/>
</dbReference>
<keyword evidence="3" id="KW-1185">Reference proteome</keyword>